<protein>
    <submittedName>
        <fullName evidence="2">Uncharacterized protein</fullName>
    </submittedName>
</protein>
<proteinExistence type="predicted"/>
<dbReference type="AlphaFoldDB" id="A0A6A5WG88"/>
<gene>
    <name evidence="2" type="ORF">P154DRAFT_602015</name>
</gene>
<evidence type="ECO:0000256" key="1">
    <source>
        <dbReference type="SAM" id="MobiDB-lite"/>
    </source>
</evidence>
<dbReference type="Proteomes" id="UP000799779">
    <property type="component" value="Unassembled WGS sequence"/>
</dbReference>
<evidence type="ECO:0000313" key="3">
    <source>
        <dbReference type="Proteomes" id="UP000799779"/>
    </source>
</evidence>
<evidence type="ECO:0000313" key="2">
    <source>
        <dbReference type="EMBL" id="KAF1999171.1"/>
    </source>
</evidence>
<keyword evidence="3" id="KW-1185">Reference proteome</keyword>
<accession>A0A6A5WG88</accession>
<reference evidence="2" key="1">
    <citation type="journal article" date="2020" name="Stud. Mycol.">
        <title>101 Dothideomycetes genomes: a test case for predicting lifestyles and emergence of pathogens.</title>
        <authorList>
            <person name="Haridas S."/>
            <person name="Albert R."/>
            <person name="Binder M."/>
            <person name="Bloem J."/>
            <person name="Labutti K."/>
            <person name="Salamov A."/>
            <person name="Andreopoulos B."/>
            <person name="Baker S."/>
            <person name="Barry K."/>
            <person name="Bills G."/>
            <person name="Bluhm B."/>
            <person name="Cannon C."/>
            <person name="Castanera R."/>
            <person name="Culley D."/>
            <person name="Daum C."/>
            <person name="Ezra D."/>
            <person name="Gonzalez J."/>
            <person name="Henrissat B."/>
            <person name="Kuo A."/>
            <person name="Liang C."/>
            <person name="Lipzen A."/>
            <person name="Lutzoni F."/>
            <person name="Magnuson J."/>
            <person name="Mondo S."/>
            <person name="Nolan M."/>
            <person name="Ohm R."/>
            <person name="Pangilinan J."/>
            <person name="Park H.-J."/>
            <person name="Ramirez L."/>
            <person name="Alfaro M."/>
            <person name="Sun H."/>
            <person name="Tritt A."/>
            <person name="Yoshinaga Y."/>
            <person name="Zwiers L.-H."/>
            <person name="Turgeon B."/>
            <person name="Goodwin S."/>
            <person name="Spatafora J."/>
            <person name="Crous P."/>
            <person name="Grigoriev I."/>
        </authorList>
    </citation>
    <scope>NUCLEOTIDE SEQUENCE</scope>
    <source>
        <strain evidence="2">CBS 123094</strain>
    </source>
</reference>
<feature type="compositionally biased region" description="Pro residues" evidence="1">
    <location>
        <begin position="30"/>
        <end position="42"/>
    </location>
</feature>
<feature type="compositionally biased region" description="Polar residues" evidence="1">
    <location>
        <begin position="1"/>
        <end position="27"/>
    </location>
</feature>
<sequence>MPEQNTPTRGIGNTTSSKMSSVNTHTGPSNPNPNPKPKPKPPTSKTKPKTNFDMTDSQLDKFTEDIIKFVEETPPPDPIPVQIRCLSSTPLPIDSSSGARPRPLPILRRNAEGKLFVYQGKVHAAECPDGEQRARLGRWGRGSVVGEAVRVVERNSGDGYGAYGKEK</sequence>
<dbReference type="EMBL" id="ML977598">
    <property type="protein sequence ID" value="KAF1999171.1"/>
    <property type="molecule type" value="Genomic_DNA"/>
</dbReference>
<feature type="region of interest" description="Disordered" evidence="1">
    <location>
        <begin position="1"/>
        <end position="56"/>
    </location>
</feature>
<name>A0A6A5WG88_9PLEO</name>
<organism evidence="2 3">
    <name type="scientific">Amniculicola lignicola CBS 123094</name>
    <dbReference type="NCBI Taxonomy" id="1392246"/>
    <lineage>
        <taxon>Eukaryota</taxon>
        <taxon>Fungi</taxon>
        <taxon>Dikarya</taxon>
        <taxon>Ascomycota</taxon>
        <taxon>Pezizomycotina</taxon>
        <taxon>Dothideomycetes</taxon>
        <taxon>Pleosporomycetidae</taxon>
        <taxon>Pleosporales</taxon>
        <taxon>Amniculicolaceae</taxon>
        <taxon>Amniculicola</taxon>
    </lineage>
</organism>